<dbReference type="SMART" id="SM00283">
    <property type="entry name" value="MA"/>
    <property type="match status" value="1"/>
</dbReference>
<evidence type="ECO:0000259" key="8">
    <source>
        <dbReference type="PROSITE" id="PS50885"/>
    </source>
</evidence>
<proteinExistence type="inferred from homology"/>
<dbReference type="InterPro" id="IPR003660">
    <property type="entry name" value="HAMP_dom"/>
</dbReference>
<keyword evidence="5" id="KW-0175">Coiled coil</keyword>
<dbReference type="PRINTS" id="PR00260">
    <property type="entry name" value="CHEMTRNSDUCR"/>
</dbReference>
<dbReference type="GO" id="GO:0005886">
    <property type="term" value="C:plasma membrane"/>
    <property type="evidence" value="ECO:0007669"/>
    <property type="project" value="TreeGrafter"/>
</dbReference>
<dbReference type="PROSITE" id="PS50111">
    <property type="entry name" value="CHEMOTAXIS_TRANSDUC_2"/>
    <property type="match status" value="1"/>
</dbReference>
<keyword evidence="4" id="KW-0807">Transducer</keyword>
<dbReference type="Proteomes" id="UP000180246">
    <property type="component" value="Unassembled WGS sequence"/>
</dbReference>
<comment type="subcellular location">
    <subcellularLocation>
        <location evidence="1">Membrane</location>
    </subcellularLocation>
</comment>
<dbReference type="SMART" id="SM00304">
    <property type="entry name" value="HAMP"/>
    <property type="match status" value="1"/>
</dbReference>
<feature type="domain" description="HAMP" evidence="8">
    <location>
        <begin position="212"/>
        <end position="264"/>
    </location>
</feature>
<dbReference type="Gene3D" id="1.10.287.950">
    <property type="entry name" value="Methyl-accepting chemotaxis protein"/>
    <property type="match status" value="1"/>
</dbReference>
<dbReference type="Pfam" id="PF12729">
    <property type="entry name" value="4HB_MCP_1"/>
    <property type="match status" value="1"/>
</dbReference>
<feature type="domain" description="Methyl-accepting transducer" evidence="7">
    <location>
        <begin position="269"/>
        <end position="498"/>
    </location>
</feature>
<evidence type="ECO:0000256" key="3">
    <source>
        <dbReference type="ARBA" id="ARBA00029447"/>
    </source>
</evidence>
<dbReference type="FunFam" id="1.10.287.950:FF:000001">
    <property type="entry name" value="Methyl-accepting chemotaxis sensory transducer"/>
    <property type="match status" value="1"/>
</dbReference>
<gene>
    <name evidence="9" type="ORF">LO55_139</name>
</gene>
<protein>
    <recommendedName>
        <fullName evidence="11">Methyl-accepting chemotaxis (MCP) signaling domain protein</fullName>
    </recommendedName>
</protein>
<evidence type="ECO:0000256" key="5">
    <source>
        <dbReference type="SAM" id="Coils"/>
    </source>
</evidence>
<dbReference type="InterPro" id="IPR051310">
    <property type="entry name" value="MCP_chemotaxis"/>
</dbReference>
<dbReference type="InterPro" id="IPR047347">
    <property type="entry name" value="YvaQ-like_sensor"/>
</dbReference>
<organism evidence="9 10">
    <name type="scientific">Massilia timonae</name>
    <dbReference type="NCBI Taxonomy" id="47229"/>
    <lineage>
        <taxon>Bacteria</taxon>
        <taxon>Pseudomonadati</taxon>
        <taxon>Pseudomonadota</taxon>
        <taxon>Betaproteobacteria</taxon>
        <taxon>Burkholderiales</taxon>
        <taxon>Oxalobacteraceae</taxon>
        <taxon>Telluria group</taxon>
        <taxon>Massilia</taxon>
    </lineage>
</organism>
<dbReference type="SUPFAM" id="SSF58104">
    <property type="entry name" value="Methyl-accepting chemotaxis protein (MCP) signaling domain"/>
    <property type="match status" value="1"/>
</dbReference>
<feature type="coiled-coil region" evidence="5">
    <location>
        <begin position="469"/>
        <end position="507"/>
    </location>
</feature>
<dbReference type="GO" id="GO:0004888">
    <property type="term" value="F:transmembrane signaling receptor activity"/>
    <property type="evidence" value="ECO:0007669"/>
    <property type="project" value="InterPro"/>
</dbReference>
<evidence type="ECO:0000256" key="4">
    <source>
        <dbReference type="PROSITE-ProRule" id="PRU00284"/>
    </source>
</evidence>
<dbReference type="CDD" id="cd11386">
    <property type="entry name" value="MCP_signal"/>
    <property type="match status" value="1"/>
</dbReference>
<dbReference type="Pfam" id="PF00672">
    <property type="entry name" value="HAMP"/>
    <property type="match status" value="1"/>
</dbReference>
<dbReference type="CDD" id="cd19411">
    <property type="entry name" value="MCP2201-like_sensor"/>
    <property type="match status" value="1"/>
</dbReference>
<dbReference type="PROSITE" id="PS50885">
    <property type="entry name" value="HAMP"/>
    <property type="match status" value="1"/>
</dbReference>
<feature type="region of interest" description="Disordered" evidence="6">
    <location>
        <begin position="519"/>
        <end position="542"/>
    </location>
</feature>
<dbReference type="PANTHER" id="PTHR43531:SF14">
    <property type="entry name" value="METHYL-ACCEPTING CHEMOTAXIS PROTEIN I-RELATED"/>
    <property type="match status" value="1"/>
</dbReference>
<dbReference type="Gene3D" id="6.10.340.10">
    <property type="match status" value="1"/>
</dbReference>
<evidence type="ECO:0000256" key="6">
    <source>
        <dbReference type="SAM" id="MobiDB-lite"/>
    </source>
</evidence>
<evidence type="ECO:0000259" key="7">
    <source>
        <dbReference type="PROSITE" id="PS50111"/>
    </source>
</evidence>
<comment type="similarity">
    <text evidence="3">Belongs to the methyl-accepting chemotaxis (MCP) protein family.</text>
</comment>
<evidence type="ECO:0008006" key="11">
    <source>
        <dbReference type="Google" id="ProtNLM"/>
    </source>
</evidence>
<dbReference type="InterPro" id="IPR024478">
    <property type="entry name" value="HlyB_4HB_MCP"/>
</dbReference>
<dbReference type="AlphaFoldDB" id="A0A1S2NGL4"/>
<reference evidence="9 10" key="1">
    <citation type="submission" date="2014-10" db="EMBL/GenBank/DDBJ databases">
        <authorList>
            <person name="Seo M.-J."/>
            <person name="Seok Y.J."/>
            <person name="Cha I.-T."/>
        </authorList>
    </citation>
    <scope>NUCLEOTIDE SEQUENCE [LARGE SCALE GENOMIC DNA]</scope>
    <source>
        <strain evidence="9 10">NEU</strain>
    </source>
</reference>
<dbReference type="InterPro" id="IPR004090">
    <property type="entry name" value="Chemotax_Me-accpt_rcpt"/>
</dbReference>
<dbReference type="GO" id="GO:0006935">
    <property type="term" value="P:chemotaxis"/>
    <property type="evidence" value="ECO:0007669"/>
    <property type="project" value="InterPro"/>
</dbReference>
<comment type="caution">
    <text evidence="9">The sequence shown here is derived from an EMBL/GenBank/DDBJ whole genome shotgun (WGS) entry which is preliminary data.</text>
</comment>
<dbReference type="CDD" id="cd06225">
    <property type="entry name" value="HAMP"/>
    <property type="match status" value="1"/>
</dbReference>
<dbReference type="GO" id="GO:0007165">
    <property type="term" value="P:signal transduction"/>
    <property type="evidence" value="ECO:0007669"/>
    <property type="project" value="UniProtKB-KW"/>
</dbReference>
<sequence>MQLMQLKIGQRLALAFGLVLVLLAVVLGTGVQKLSAMNDLLVRVVEVNNARIDAAAAMRDNLRRISIAVRDITIISDEALMQEQSTAIVKAREAYESAASKLTASITSEEGKAQLANTAAAAAKVLPLVAKGEALAKQNELEAGREFLRTEFVPAMRGWTASIDEIITLQSQRNNEDQERGRTAYAQARALMFGVGGAALLAAVAVAWLITRSIVKPLNQAVEVARTVAAGDLSSEIEVTSTDETGQLLRALKEMNTNLRDIVSQVREGTDTIATASDEIAVGNLDLSSRTEQQASSLEETASSMEELTSTVKQNAEHARQANGLARSASDVATRGGVVVSSVVDTMGAIHASASKIVDIISVIDGIAFQTNILALNAAVEAARAGEQGRGFAVVASEVRNLAQRSASAAKEIKTLIDDSVTKVDEGSRLVTQAGATMDEIVVSVKRVTDIMGEITVASHEQENGIEQINQAVSEMDAVTQQNAALVEEAAAAAQSLKEQSARLAETVSVFKLETGQRTAGAARPAASASASASNRRALAVA</sequence>
<dbReference type="Pfam" id="PF00015">
    <property type="entry name" value="MCPsignal"/>
    <property type="match status" value="1"/>
</dbReference>
<evidence type="ECO:0000256" key="1">
    <source>
        <dbReference type="ARBA" id="ARBA00004370"/>
    </source>
</evidence>
<evidence type="ECO:0000256" key="2">
    <source>
        <dbReference type="ARBA" id="ARBA00022481"/>
    </source>
</evidence>
<evidence type="ECO:0000313" key="9">
    <source>
        <dbReference type="EMBL" id="OIJ44089.1"/>
    </source>
</evidence>
<name>A0A1S2NGL4_9BURK</name>
<accession>A0A1S2NGL4</accession>
<keyword evidence="2" id="KW-0488">Methylation</keyword>
<dbReference type="InterPro" id="IPR004089">
    <property type="entry name" value="MCPsignal_dom"/>
</dbReference>
<evidence type="ECO:0000313" key="10">
    <source>
        <dbReference type="Proteomes" id="UP000180246"/>
    </source>
</evidence>
<dbReference type="PANTHER" id="PTHR43531">
    <property type="entry name" value="PROTEIN ICFG"/>
    <property type="match status" value="1"/>
</dbReference>
<dbReference type="EMBL" id="JRYB01000001">
    <property type="protein sequence ID" value="OIJ44089.1"/>
    <property type="molecule type" value="Genomic_DNA"/>
</dbReference>
<dbReference type="RefSeq" id="WP_071360043.1">
    <property type="nucleotide sequence ID" value="NZ_JRYB01000001.1"/>
</dbReference>